<dbReference type="Proteomes" id="UP000887566">
    <property type="component" value="Unplaced"/>
</dbReference>
<reference evidence="3" key="1">
    <citation type="submission" date="2022-11" db="UniProtKB">
        <authorList>
            <consortium name="WormBaseParasite"/>
        </authorList>
    </citation>
    <scope>IDENTIFICATION</scope>
</reference>
<organism evidence="2 3">
    <name type="scientific">Plectus sambesii</name>
    <dbReference type="NCBI Taxonomy" id="2011161"/>
    <lineage>
        <taxon>Eukaryota</taxon>
        <taxon>Metazoa</taxon>
        <taxon>Ecdysozoa</taxon>
        <taxon>Nematoda</taxon>
        <taxon>Chromadorea</taxon>
        <taxon>Plectida</taxon>
        <taxon>Plectina</taxon>
        <taxon>Plectoidea</taxon>
        <taxon>Plectidae</taxon>
        <taxon>Plectus</taxon>
    </lineage>
</organism>
<keyword evidence="2" id="KW-1185">Reference proteome</keyword>
<accession>A0A914XJU3</accession>
<protein>
    <submittedName>
        <fullName evidence="3">Uncharacterized protein</fullName>
    </submittedName>
</protein>
<dbReference type="WBParaSite" id="PSAMB.scaffold8423size6244.g31374.t1">
    <property type="protein sequence ID" value="PSAMB.scaffold8423size6244.g31374.t1"/>
    <property type="gene ID" value="PSAMB.scaffold8423size6244.g31374"/>
</dbReference>
<feature type="compositionally biased region" description="Pro residues" evidence="1">
    <location>
        <begin position="97"/>
        <end position="108"/>
    </location>
</feature>
<dbReference type="AlphaFoldDB" id="A0A914XJU3"/>
<feature type="region of interest" description="Disordered" evidence="1">
    <location>
        <begin position="89"/>
        <end position="108"/>
    </location>
</feature>
<evidence type="ECO:0000313" key="3">
    <source>
        <dbReference type="WBParaSite" id="PSAMB.scaffold8423size6244.g31374.t1"/>
    </source>
</evidence>
<sequence>MARCQLFLSTNADVDDRLRRSERGGVGQIFARLEDGEKVASCGLLTDGPVRALRGRLRPDTVPTEARTRRRPYCRHSSYFLTRQSLPNTYNHASTPFLPPSTQPPARW</sequence>
<evidence type="ECO:0000313" key="2">
    <source>
        <dbReference type="Proteomes" id="UP000887566"/>
    </source>
</evidence>
<name>A0A914XJU3_9BILA</name>
<evidence type="ECO:0000256" key="1">
    <source>
        <dbReference type="SAM" id="MobiDB-lite"/>
    </source>
</evidence>
<proteinExistence type="predicted"/>